<organism evidence="12 13">
    <name type="scientific">Paenibacillus glycanilyticus</name>
    <dbReference type="NCBI Taxonomy" id="126569"/>
    <lineage>
        <taxon>Bacteria</taxon>
        <taxon>Bacillati</taxon>
        <taxon>Bacillota</taxon>
        <taxon>Bacilli</taxon>
        <taxon>Bacillales</taxon>
        <taxon>Paenibacillaceae</taxon>
        <taxon>Paenibacillus</taxon>
    </lineage>
</organism>
<evidence type="ECO:0000256" key="10">
    <source>
        <dbReference type="ARBA" id="ARBA00023136"/>
    </source>
</evidence>
<keyword evidence="8" id="KW-0460">Magnesium</keyword>
<keyword evidence="13" id="KW-1185">Reference proteome</keyword>
<dbReference type="PANTHER" id="PTHR30001">
    <property type="entry name" value="RIBONUCLEASE"/>
    <property type="match status" value="1"/>
</dbReference>
<evidence type="ECO:0000256" key="6">
    <source>
        <dbReference type="ARBA" id="ARBA00022759"/>
    </source>
</evidence>
<dbReference type="Proteomes" id="UP001157114">
    <property type="component" value="Unassembled WGS sequence"/>
</dbReference>
<keyword evidence="4" id="KW-0540">Nuclease</keyword>
<evidence type="ECO:0000256" key="3">
    <source>
        <dbReference type="ARBA" id="ARBA00022519"/>
    </source>
</evidence>
<dbReference type="Pfam" id="PF10150">
    <property type="entry name" value="RNase_E_G"/>
    <property type="match status" value="1"/>
</dbReference>
<proteinExistence type="predicted"/>
<dbReference type="RefSeq" id="WP_284240301.1">
    <property type="nucleotide sequence ID" value="NZ_BSSQ01000015.1"/>
</dbReference>
<dbReference type="InterPro" id="IPR004659">
    <property type="entry name" value="RNase_E/G"/>
</dbReference>
<keyword evidence="10" id="KW-0472">Membrane</keyword>
<dbReference type="PROSITE" id="PS50126">
    <property type="entry name" value="S1"/>
    <property type="match status" value="1"/>
</dbReference>
<dbReference type="InterPro" id="IPR003029">
    <property type="entry name" value="S1_domain"/>
</dbReference>
<evidence type="ECO:0000256" key="5">
    <source>
        <dbReference type="ARBA" id="ARBA00022723"/>
    </source>
</evidence>
<feature type="domain" description="S1 motif" evidence="11">
    <location>
        <begin position="38"/>
        <end position="116"/>
    </location>
</feature>
<accession>A0ABQ6GGA9</accession>
<dbReference type="EMBL" id="BSSQ01000015">
    <property type="protein sequence ID" value="GLX69525.1"/>
    <property type="molecule type" value="Genomic_DNA"/>
</dbReference>
<dbReference type="SUPFAM" id="SSF50249">
    <property type="entry name" value="Nucleic acid-binding proteins"/>
    <property type="match status" value="1"/>
</dbReference>
<keyword evidence="3" id="KW-0997">Cell inner membrane</keyword>
<keyword evidence="7" id="KW-0378">Hydrolase</keyword>
<evidence type="ECO:0000259" key="11">
    <source>
        <dbReference type="PROSITE" id="PS50126"/>
    </source>
</evidence>
<name>A0ABQ6GGA9_9BACL</name>
<dbReference type="SMART" id="SM00316">
    <property type="entry name" value="S1"/>
    <property type="match status" value="1"/>
</dbReference>
<dbReference type="NCBIfam" id="TIGR00757">
    <property type="entry name" value="RNaseEG"/>
    <property type="match status" value="1"/>
</dbReference>
<keyword evidence="6" id="KW-0255">Endonuclease</keyword>
<protein>
    <recommendedName>
        <fullName evidence="11">S1 motif domain-containing protein</fullName>
    </recommendedName>
</protein>
<evidence type="ECO:0000256" key="4">
    <source>
        <dbReference type="ARBA" id="ARBA00022722"/>
    </source>
</evidence>
<evidence type="ECO:0000256" key="1">
    <source>
        <dbReference type="ARBA" id="ARBA00001946"/>
    </source>
</evidence>
<evidence type="ECO:0000256" key="8">
    <source>
        <dbReference type="ARBA" id="ARBA00022842"/>
    </source>
</evidence>
<evidence type="ECO:0000313" key="12">
    <source>
        <dbReference type="EMBL" id="GLX69525.1"/>
    </source>
</evidence>
<keyword evidence="9" id="KW-0694">RNA-binding</keyword>
<gene>
    <name evidence="12" type="ORF">MU1_38700</name>
</gene>
<sequence>MKRMLMHGHGELLQTAVLLGERLIDFFMEQSESSGMVGNVYKGRVVNVLPGMQAAFVDIGLGKNAFLYIDDLLHPHLEKQPEQKPSITELVKPGQELVVQVMKEPMGSKGARVTTHFTLPGRWLVYMPIAGYVGVSKKIMAESERSRIRMIGERLRQGEEGIIMRTAAEGECQESLGADVEQLRKLWTGIQERSLTAKAPSELHREAGLLRRAVRDTLTDDIDEVWLDDASRYGEAAALLEEMTPHLVDRLKLFDARREKTSLFDRFGVTEQIDAAFQSRIRLESGGSLVWDETEALTVIDVNTAKYTGAIDLEDTVFNTNMEAADEIARLLRIRDVGGIIIIDFIDMENESNREKVMNRLSDWAKRDRTKCTVFGWTRLGLLELTRRKARDNAARQLNERCPACGGTGKKSSALHV</sequence>
<comment type="caution">
    <text evidence="12">The sequence shown here is derived from an EMBL/GenBank/DDBJ whole genome shotgun (WGS) entry which is preliminary data.</text>
</comment>
<keyword evidence="2" id="KW-1003">Cell membrane</keyword>
<dbReference type="Gene3D" id="2.40.50.140">
    <property type="entry name" value="Nucleic acid-binding proteins"/>
    <property type="match status" value="1"/>
</dbReference>
<evidence type="ECO:0000256" key="7">
    <source>
        <dbReference type="ARBA" id="ARBA00022801"/>
    </source>
</evidence>
<comment type="cofactor">
    <cofactor evidence="1">
        <name>Mg(2+)</name>
        <dbReference type="ChEBI" id="CHEBI:18420"/>
    </cofactor>
</comment>
<reference evidence="12 13" key="1">
    <citation type="submission" date="2023-03" db="EMBL/GenBank/DDBJ databases">
        <title>Draft genome sequence of the bacteria which degrade cell wall of Tricholomamatutake.</title>
        <authorList>
            <person name="Konishi Y."/>
            <person name="Fukuta Y."/>
            <person name="Shirasaka N."/>
        </authorList>
    </citation>
    <scope>NUCLEOTIDE SEQUENCE [LARGE SCALE GENOMIC DNA]</scope>
    <source>
        <strain evidence="13">mu1</strain>
    </source>
</reference>
<dbReference type="PANTHER" id="PTHR30001:SF1">
    <property type="entry name" value="RIBONUCLEASE E_G-LIKE PROTEIN, CHLOROPLASTIC"/>
    <property type="match status" value="1"/>
</dbReference>
<dbReference type="CDD" id="cd04453">
    <property type="entry name" value="S1_RNase_E"/>
    <property type="match status" value="1"/>
</dbReference>
<dbReference type="InterPro" id="IPR019307">
    <property type="entry name" value="RNA-bd_AU-1/RNase_E/G"/>
</dbReference>
<evidence type="ECO:0000313" key="13">
    <source>
        <dbReference type="Proteomes" id="UP001157114"/>
    </source>
</evidence>
<evidence type="ECO:0000256" key="9">
    <source>
        <dbReference type="ARBA" id="ARBA00022884"/>
    </source>
</evidence>
<dbReference type="InterPro" id="IPR012340">
    <property type="entry name" value="NA-bd_OB-fold"/>
</dbReference>
<keyword evidence="5" id="KW-0479">Metal-binding</keyword>
<evidence type="ECO:0000256" key="2">
    <source>
        <dbReference type="ARBA" id="ARBA00022475"/>
    </source>
</evidence>